<dbReference type="InterPro" id="IPR002033">
    <property type="entry name" value="TatC"/>
</dbReference>
<dbReference type="GO" id="GO:0033281">
    <property type="term" value="C:TAT protein transport complex"/>
    <property type="evidence" value="ECO:0007669"/>
    <property type="project" value="UniProtKB-UniRule"/>
</dbReference>
<keyword evidence="5" id="KW-0813">Transport</keyword>
<dbReference type="AlphaFoldDB" id="A0A4R1QUT1"/>
<evidence type="ECO:0000256" key="1">
    <source>
        <dbReference type="ARBA" id="ARBA00004141"/>
    </source>
</evidence>
<dbReference type="GO" id="GO:0009977">
    <property type="term" value="F:proton motive force dependent protein transmembrane transporter activity"/>
    <property type="evidence" value="ECO:0007669"/>
    <property type="project" value="TreeGrafter"/>
</dbReference>
<comment type="similarity">
    <text evidence="5">Belongs to the TatC family.</text>
</comment>
<protein>
    <recommendedName>
        <fullName evidence="5">Sec-independent protein translocase protein TatC</fullName>
    </recommendedName>
</protein>
<evidence type="ECO:0000256" key="3">
    <source>
        <dbReference type="ARBA" id="ARBA00022989"/>
    </source>
</evidence>
<gene>
    <name evidence="5" type="primary">tatC</name>
    <name evidence="6" type="ORF">EDC14_104530</name>
</gene>
<evidence type="ECO:0000256" key="4">
    <source>
        <dbReference type="ARBA" id="ARBA00023136"/>
    </source>
</evidence>
<keyword evidence="7" id="KW-1185">Reference proteome</keyword>
<accession>A0A4R1QUT1</accession>
<evidence type="ECO:0000313" key="7">
    <source>
        <dbReference type="Proteomes" id="UP000295008"/>
    </source>
</evidence>
<dbReference type="EMBL" id="SLUN01000045">
    <property type="protein sequence ID" value="TCL57726.1"/>
    <property type="molecule type" value="Genomic_DNA"/>
</dbReference>
<dbReference type="GO" id="GO:0065002">
    <property type="term" value="P:intracellular protein transmembrane transport"/>
    <property type="evidence" value="ECO:0007669"/>
    <property type="project" value="TreeGrafter"/>
</dbReference>
<name>A0A4R1QUT1_HYDET</name>
<dbReference type="Proteomes" id="UP000295008">
    <property type="component" value="Unassembled WGS sequence"/>
</dbReference>
<feature type="transmembrane region" description="Helical" evidence="5">
    <location>
        <begin position="63"/>
        <end position="88"/>
    </location>
</feature>
<feature type="transmembrane region" description="Helical" evidence="5">
    <location>
        <begin position="20"/>
        <end position="43"/>
    </location>
</feature>
<keyword evidence="2 5" id="KW-0812">Transmembrane</keyword>
<evidence type="ECO:0000256" key="5">
    <source>
        <dbReference type="HAMAP-Rule" id="MF_00902"/>
    </source>
</evidence>
<comment type="function">
    <text evidence="5">Part of the twin-arginine translocation (Tat) system that transports large folded proteins containing a characteristic twin-arginine motif in their signal peptide across membranes.</text>
</comment>
<keyword evidence="4 5" id="KW-0472">Membrane</keyword>
<feature type="transmembrane region" description="Helical" evidence="5">
    <location>
        <begin position="95"/>
        <end position="118"/>
    </location>
</feature>
<dbReference type="PANTHER" id="PTHR30371:SF0">
    <property type="entry name" value="SEC-INDEPENDENT PROTEIN TRANSLOCASE PROTEIN TATC, CHLOROPLASTIC-RELATED"/>
    <property type="match status" value="1"/>
</dbReference>
<dbReference type="PANTHER" id="PTHR30371">
    <property type="entry name" value="SEC-INDEPENDENT PROTEIN TRANSLOCASE PROTEIN TATC"/>
    <property type="match status" value="1"/>
</dbReference>
<keyword evidence="3 5" id="KW-1133">Transmembrane helix</keyword>
<dbReference type="GO" id="GO:0043953">
    <property type="term" value="P:protein transport by the Tat complex"/>
    <property type="evidence" value="ECO:0007669"/>
    <property type="project" value="UniProtKB-UniRule"/>
</dbReference>
<dbReference type="HAMAP" id="MF_00902">
    <property type="entry name" value="TatC"/>
    <property type="match status" value="1"/>
</dbReference>
<dbReference type="OrthoDB" id="9777044at2"/>
<evidence type="ECO:0000256" key="2">
    <source>
        <dbReference type="ARBA" id="ARBA00022692"/>
    </source>
</evidence>
<keyword evidence="5" id="KW-0653">Protein transport</keyword>
<comment type="subunit">
    <text evidence="5">Forms a complex with TatA.</text>
</comment>
<dbReference type="RefSeq" id="WP_132017080.1">
    <property type="nucleotide sequence ID" value="NZ_SLUN01000045.1"/>
</dbReference>
<keyword evidence="5" id="KW-1003">Cell membrane</keyword>
<reference evidence="6 7" key="1">
    <citation type="submission" date="2019-03" db="EMBL/GenBank/DDBJ databases">
        <title>Genomic Encyclopedia of Type Strains, Phase IV (KMG-IV): sequencing the most valuable type-strain genomes for metagenomic binning, comparative biology and taxonomic classification.</title>
        <authorList>
            <person name="Goeker M."/>
        </authorList>
    </citation>
    <scope>NUCLEOTIDE SEQUENCE [LARGE SCALE GENOMIC DNA]</scope>
    <source>
        <strain evidence="6 7">LX-B</strain>
    </source>
</reference>
<sequence length="247" mass="27915">MEMNFWQHLAELRKRLMKVLAAVGLGFVGSLFFSKTLLLVLTYQAGNLVFLRPAEALIAQMKLALWNGLVVAAPVILWQLGAFLWPALYPRERQFLGWIMSSGFILFCAGLAFGYWVVVRLGYRFLLSFATANIRPMISLETYLAFIMSVMVLCGLIFIMPLVILLLTRLGLIKASLLWRHQKLLIIGLAVAVAVITPTVDWFSMILVLVPVLLLLEISILLSWWIERRAKKRQNQSPDHGDVGESV</sequence>
<comment type="caution">
    <text evidence="6">The sequence shown here is derived from an EMBL/GenBank/DDBJ whole genome shotgun (WGS) entry which is preliminary data.</text>
</comment>
<comment type="subcellular location">
    <subcellularLocation>
        <location evidence="5">Cell membrane</location>
        <topology evidence="5">Multi-pass membrane protein</topology>
    </subcellularLocation>
    <subcellularLocation>
        <location evidence="1">Membrane</location>
        <topology evidence="1">Multi-pass membrane protein</topology>
    </subcellularLocation>
</comment>
<feature type="transmembrane region" description="Helical" evidence="5">
    <location>
        <begin position="143"/>
        <end position="172"/>
    </location>
</feature>
<dbReference type="PRINTS" id="PR01840">
    <property type="entry name" value="TATCFAMILY"/>
</dbReference>
<feature type="transmembrane region" description="Helical" evidence="5">
    <location>
        <begin position="184"/>
        <end position="200"/>
    </location>
</feature>
<keyword evidence="5" id="KW-0811">Translocation</keyword>
<proteinExistence type="inferred from homology"/>
<evidence type="ECO:0000313" key="6">
    <source>
        <dbReference type="EMBL" id="TCL57726.1"/>
    </source>
</evidence>
<dbReference type="Pfam" id="PF00902">
    <property type="entry name" value="TatC"/>
    <property type="match status" value="1"/>
</dbReference>
<dbReference type="NCBIfam" id="TIGR00945">
    <property type="entry name" value="tatC"/>
    <property type="match status" value="1"/>
</dbReference>
<feature type="transmembrane region" description="Helical" evidence="5">
    <location>
        <begin position="206"/>
        <end position="226"/>
    </location>
</feature>
<organism evidence="6 7">
    <name type="scientific">Hydrogenispora ethanolica</name>
    <dbReference type="NCBI Taxonomy" id="1082276"/>
    <lineage>
        <taxon>Bacteria</taxon>
        <taxon>Bacillati</taxon>
        <taxon>Bacillota</taxon>
        <taxon>Hydrogenispora</taxon>
    </lineage>
</organism>